<dbReference type="RefSeq" id="WP_159105709.1">
    <property type="nucleotide sequence ID" value="NZ_BEVZ01000006.1"/>
</dbReference>
<reference evidence="3 4" key="1">
    <citation type="submission" date="2024-06" db="EMBL/GenBank/DDBJ databases">
        <title>The Natural Products Discovery Center: Release of the First 8490 Sequenced Strains for Exploring Actinobacteria Biosynthetic Diversity.</title>
        <authorList>
            <person name="Kalkreuter E."/>
            <person name="Kautsar S.A."/>
            <person name="Yang D."/>
            <person name="Bader C.D."/>
            <person name="Teijaro C.N."/>
            <person name="Fluegel L."/>
            <person name="Davis C.M."/>
            <person name="Simpson J.R."/>
            <person name="Lauterbach L."/>
            <person name="Steele A.D."/>
            <person name="Gui C."/>
            <person name="Meng S."/>
            <person name="Li G."/>
            <person name="Viehrig K."/>
            <person name="Ye F."/>
            <person name="Su P."/>
            <person name="Kiefer A.F."/>
            <person name="Nichols A."/>
            <person name="Cepeda A.J."/>
            <person name="Yan W."/>
            <person name="Fan B."/>
            <person name="Jiang Y."/>
            <person name="Adhikari A."/>
            <person name="Zheng C.-J."/>
            <person name="Schuster L."/>
            <person name="Cowan T.M."/>
            <person name="Smanski M.J."/>
            <person name="Chevrette M.G."/>
            <person name="De Carvalho L.P.S."/>
            <person name="Shen B."/>
        </authorList>
    </citation>
    <scope>NUCLEOTIDE SEQUENCE [LARGE SCALE GENOMIC DNA]</scope>
    <source>
        <strain evidence="3 4">NPDC038104</strain>
    </source>
</reference>
<organism evidence="3 4">
    <name type="scientific">Streptomyces fragilis</name>
    <dbReference type="NCBI Taxonomy" id="67301"/>
    <lineage>
        <taxon>Bacteria</taxon>
        <taxon>Bacillati</taxon>
        <taxon>Actinomycetota</taxon>
        <taxon>Actinomycetes</taxon>
        <taxon>Kitasatosporales</taxon>
        <taxon>Streptomycetaceae</taxon>
        <taxon>Streptomyces</taxon>
    </lineage>
</organism>
<gene>
    <name evidence="3" type="ORF">AB0E65_08965</name>
</gene>
<dbReference type="PROSITE" id="PS51257">
    <property type="entry name" value="PROKAR_LIPOPROTEIN"/>
    <property type="match status" value="1"/>
</dbReference>
<evidence type="ECO:0008006" key="5">
    <source>
        <dbReference type="Google" id="ProtNLM"/>
    </source>
</evidence>
<evidence type="ECO:0000256" key="2">
    <source>
        <dbReference type="SAM" id="SignalP"/>
    </source>
</evidence>
<name>A0ABV2YF41_9ACTN</name>
<feature type="region of interest" description="Disordered" evidence="1">
    <location>
        <begin position="32"/>
        <end position="51"/>
    </location>
</feature>
<dbReference type="Proteomes" id="UP001550850">
    <property type="component" value="Unassembled WGS sequence"/>
</dbReference>
<dbReference type="EMBL" id="JBEZUR010000009">
    <property type="protein sequence ID" value="MEU3554340.1"/>
    <property type="molecule type" value="Genomic_DNA"/>
</dbReference>
<protein>
    <recommendedName>
        <fullName evidence="5">Lipoprotein</fullName>
    </recommendedName>
</protein>
<evidence type="ECO:0000256" key="1">
    <source>
        <dbReference type="SAM" id="MobiDB-lite"/>
    </source>
</evidence>
<feature type="chain" id="PRO_5046436277" description="Lipoprotein" evidence="2">
    <location>
        <begin position="23"/>
        <end position="260"/>
    </location>
</feature>
<keyword evidence="4" id="KW-1185">Reference proteome</keyword>
<evidence type="ECO:0000313" key="3">
    <source>
        <dbReference type="EMBL" id="MEU3554340.1"/>
    </source>
</evidence>
<accession>A0ABV2YF41</accession>
<feature type="signal peptide" evidence="2">
    <location>
        <begin position="1"/>
        <end position="22"/>
    </location>
</feature>
<sequence>MMLKKITRLHAGAALLSALSLALVTGCSEGGSAAKSGSDAAGGSGPAAKPLTETELKALHLTNDEVEKGFKVKKAPAAPGDREDVKSTDPKCLAIAQTVSGFAPGSPAAETLSNVVEDKEAPESMEGMEPEEWKDAFDDSMDMDMVIVSLASYEGEGAQEGVAAASASAKDCAGGFDMKFDGAQKVNKVVEEKASGKGDESVAYAVTVAAEEGEATVHVEVVRQGNVVATFYGSNLARLVDNKPYDIPSHVIDAQAAKLA</sequence>
<comment type="caution">
    <text evidence="3">The sequence shown here is derived from an EMBL/GenBank/DDBJ whole genome shotgun (WGS) entry which is preliminary data.</text>
</comment>
<keyword evidence="2" id="KW-0732">Signal</keyword>
<proteinExistence type="predicted"/>
<evidence type="ECO:0000313" key="4">
    <source>
        <dbReference type="Proteomes" id="UP001550850"/>
    </source>
</evidence>